<keyword evidence="3 11" id="KW-0547">Nucleotide-binding</keyword>
<evidence type="ECO:0000256" key="7">
    <source>
        <dbReference type="ARBA" id="ARBA00023136"/>
    </source>
</evidence>
<organism evidence="15 16">
    <name type="scientific">Actinia tenebrosa</name>
    <name type="common">Australian red waratah sea anemone</name>
    <dbReference type="NCBI Taxonomy" id="6105"/>
    <lineage>
        <taxon>Eukaryota</taxon>
        <taxon>Metazoa</taxon>
        <taxon>Cnidaria</taxon>
        <taxon>Anthozoa</taxon>
        <taxon>Hexacorallia</taxon>
        <taxon>Actiniaria</taxon>
        <taxon>Actiniidae</taxon>
        <taxon>Actinia</taxon>
    </lineage>
</organism>
<evidence type="ECO:0000256" key="2">
    <source>
        <dbReference type="ARBA" id="ARBA00022448"/>
    </source>
</evidence>
<dbReference type="GeneID" id="116289097"/>
<keyword evidence="6" id="KW-0496">Mitochondrion</keyword>
<keyword evidence="5 12" id="KW-0175">Coiled coil</keyword>
<feature type="coiled-coil region" evidence="12">
    <location>
        <begin position="905"/>
        <end position="932"/>
    </location>
</feature>
<dbReference type="SMART" id="SM00240">
    <property type="entry name" value="FHA"/>
    <property type="match status" value="1"/>
</dbReference>
<dbReference type="PANTHER" id="PTHR47117">
    <property type="entry name" value="STAR-RELATED LIPID TRANSFER PROTEIN 9"/>
    <property type="match status" value="1"/>
</dbReference>
<dbReference type="Gene3D" id="2.60.200.20">
    <property type="match status" value="1"/>
</dbReference>
<dbReference type="FunFam" id="3.40.850.10:FF:000063">
    <property type="entry name" value="Kinesin-like protein"/>
    <property type="match status" value="1"/>
</dbReference>
<dbReference type="Pfam" id="PF12423">
    <property type="entry name" value="KIF1B"/>
    <property type="match status" value="1"/>
</dbReference>
<evidence type="ECO:0000256" key="10">
    <source>
        <dbReference type="ARBA" id="ARBA00079247"/>
    </source>
</evidence>
<name>A0A6P8H8L1_ACTTE</name>
<evidence type="ECO:0000256" key="1">
    <source>
        <dbReference type="ARBA" id="ARBA00004318"/>
    </source>
</evidence>
<proteinExistence type="inferred from homology"/>
<evidence type="ECO:0000313" key="16">
    <source>
        <dbReference type="RefSeq" id="XP_031551846.1"/>
    </source>
</evidence>
<dbReference type="Pfam" id="PF00225">
    <property type="entry name" value="Kinesin"/>
    <property type="match status" value="1"/>
</dbReference>
<dbReference type="GO" id="GO:0008017">
    <property type="term" value="F:microtubule binding"/>
    <property type="evidence" value="ECO:0007669"/>
    <property type="project" value="InterPro"/>
</dbReference>
<comment type="subcellular location">
    <subcellularLocation>
        <location evidence="1">Mitochondrion membrane</location>
        <topology evidence="1">Peripheral membrane protein</topology>
    </subcellularLocation>
</comment>
<evidence type="ECO:0000256" key="5">
    <source>
        <dbReference type="ARBA" id="ARBA00023054"/>
    </source>
</evidence>
<evidence type="ECO:0000256" key="6">
    <source>
        <dbReference type="ARBA" id="ARBA00023128"/>
    </source>
</evidence>
<evidence type="ECO:0000256" key="11">
    <source>
        <dbReference type="PROSITE-ProRule" id="PRU00283"/>
    </source>
</evidence>
<keyword evidence="15" id="KW-1185">Reference proteome</keyword>
<comment type="function">
    <text evidence="9">Microtubule-dependent motor protein required for mitochondrion morphology and transport of mitochondria in neuronal cells.</text>
</comment>
<dbReference type="SUPFAM" id="SSF52540">
    <property type="entry name" value="P-loop containing nucleoside triphosphate hydrolases"/>
    <property type="match status" value="1"/>
</dbReference>
<dbReference type="InterPro" id="IPR008984">
    <property type="entry name" value="SMAD_FHA_dom_sf"/>
</dbReference>
<dbReference type="InterPro" id="IPR027417">
    <property type="entry name" value="P-loop_NTPase"/>
</dbReference>
<dbReference type="InterPro" id="IPR001752">
    <property type="entry name" value="Kinesin_motor_dom"/>
</dbReference>
<accession>A0A6P8H8L1</accession>
<evidence type="ECO:0000256" key="8">
    <source>
        <dbReference type="ARBA" id="ARBA00023175"/>
    </source>
</evidence>
<evidence type="ECO:0000256" key="3">
    <source>
        <dbReference type="ARBA" id="ARBA00022741"/>
    </source>
</evidence>
<dbReference type="CDD" id="cd00030">
    <property type="entry name" value="C2"/>
    <property type="match status" value="1"/>
</dbReference>
<gene>
    <name evidence="16" type="primary">LOC116289097</name>
</gene>
<dbReference type="PROSITE" id="PS50067">
    <property type="entry name" value="KINESIN_MOTOR_2"/>
    <property type="match status" value="1"/>
</dbReference>
<evidence type="ECO:0000259" key="14">
    <source>
        <dbReference type="PROSITE" id="PS50067"/>
    </source>
</evidence>
<dbReference type="InterPro" id="IPR036961">
    <property type="entry name" value="Kinesin_motor_dom_sf"/>
</dbReference>
<keyword evidence="8 11" id="KW-0505">Motor protein</keyword>
<dbReference type="GO" id="GO:0007018">
    <property type="term" value="P:microtubule-based movement"/>
    <property type="evidence" value="ECO:0007669"/>
    <property type="project" value="InterPro"/>
</dbReference>
<feature type="domain" description="Kinesin motor" evidence="14">
    <location>
        <begin position="4"/>
        <end position="356"/>
    </location>
</feature>
<dbReference type="GO" id="GO:0005524">
    <property type="term" value="F:ATP binding"/>
    <property type="evidence" value="ECO:0007669"/>
    <property type="project" value="UniProtKB-UniRule"/>
</dbReference>
<feature type="compositionally biased region" description="Acidic residues" evidence="13">
    <location>
        <begin position="397"/>
        <end position="408"/>
    </location>
</feature>
<dbReference type="InterPro" id="IPR000008">
    <property type="entry name" value="C2_dom"/>
</dbReference>
<comment type="similarity">
    <text evidence="11">Belongs to the TRAFAC class myosin-kinesin ATPase superfamily. Kinesin family.</text>
</comment>
<dbReference type="CDD" id="cd22709">
    <property type="entry name" value="FHA_KIF28P"/>
    <property type="match status" value="1"/>
</dbReference>
<dbReference type="SUPFAM" id="SSF49562">
    <property type="entry name" value="C2 domain (Calcium/lipid-binding domain, CaLB)"/>
    <property type="match status" value="1"/>
</dbReference>
<dbReference type="InterPro" id="IPR035892">
    <property type="entry name" value="C2_domain_sf"/>
</dbReference>
<dbReference type="GO" id="GO:0031966">
    <property type="term" value="C:mitochondrial membrane"/>
    <property type="evidence" value="ECO:0007669"/>
    <property type="project" value="UniProtKB-SubCell"/>
</dbReference>
<keyword evidence="4 11" id="KW-0067">ATP-binding</keyword>
<evidence type="ECO:0000256" key="4">
    <source>
        <dbReference type="ARBA" id="ARBA00022840"/>
    </source>
</evidence>
<dbReference type="PRINTS" id="PR00380">
    <property type="entry name" value="KINESINHEAVY"/>
</dbReference>
<feature type="coiled-coil region" evidence="12">
    <location>
        <begin position="424"/>
        <end position="455"/>
    </location>
</feature>
<dbReference type="SMART" id="SM00129">
    <property type="entry name" value="KISc"/>
    <property type="match status" value="1"/>
</dbReference>
<dbReference type="OrthoDB" id="3176171at2759"/>
<dbReference type="GO" id="GO:0003777">
    <property type="term" value="F:microtubule motor activity"/>
    <property type="evidence" value="ECO:0007669"/>
    <property type="project" value="InterPro"/>
</dbReference>
<reference evidence="16" key="1">
    <citation type="submission" date="2025-08" db="UniProtKB">
        <authorList>
            <consortium name="RefSeq"/>
        </authorList>
    </citation>
    <scope>IDENTIFICATION</scope>
    <source>
        <tissue evidence="16">Tentacle</tissue>
    </source>
</reference>
<dbReference type="Pfam" id="PF00498">
    <property type="entry name" value="FHA"/>
    <property type="match status" value="1"/>
</dbReference>
<evidence type="ECO:0000256" key="13">
    <source>
        <dbReference type="SAM" id="MobiDB-lite"/>
    </source>
</evidence>
<evidence type="ECO:0000256" key="9">
    <source>
        <dbReference type="ARBA" id="ARBA00054688"/>
    </source>
</evidence>
<keyword evidence="2" id="KW-0813">Transport</keyword>
<dbReference type="InterPro" id="IPR000253">
    <property type="entry name" value="FHA_dom"/>
</dbReference>
<dbReference type="Proteomes" id="UP000515163">
    <property type="component" value="Unplaced"/>
</dbReference>
<protein>
    <recommendedName>
        <fullName evidence="10">Kinesin-like protein 6</fullName>
    </recommendedName>
</protein>
<keyword evidence="7" id="KW-0472">Membrane</keyword>
<dbReference type="RefSeq" id="XP_031551846.1">
    <property type="nucleotide sequence ID" value="XM_031695986.1"/>
</dbReference>
<evidence type="ECO:0000313" key="15">
    <source>
        <dbReference type="Proteomes" id="UP000515163"/>
    </source>
</evidence>
<sequence>MAENVKVAVRVRPFNKRERARNATLIVEMSGNTTKLINPEDPSEEPRSFSFDYSYWSHDGFKEDDTGYLGGVAPYYADQRRVYDDVGQSVLQNAWDGYNSTLFAYGQTGSGKSWSIVGYGVNRGIVPIFCDELFKGIQKKKDEGETAQYEVMFSMLEIYNEQVRDLLNPASNKKGGLRVRQHPKKGFYAEGLKTVAVSSYEHIEDKMEEGTQNRTVAATKMNATSSRAHTIVGVTFVQKTKNPAGEETAKTSLINLVDLAGSERAESTGATGDRLKEGAAINQSLSALGNVISALVDKANGKAIRVPYRDSVLTRLLKNALAGNSKTAMIAAISPADINYDETLSTLRYADRAKQIKTTATVNEDPTEKMIRELKEQNEKLLEMLKAAESGQKISLDDDDDDDDDDDKPELSKEEMDALRKEIEEDIRASMADTEKEVQEMNKTWEDKLAETQQATVDKEAKRKERMATPHFWNLNADSQLTGMIVHLLKEGKVKIGNKKADPPADIQLAGLNIEKEHCEVTTKDGRTIINPIGDAKILVNGEPITEEEELEHLDRVMFGSNHLYVFHHPKQAEKSNIKPESITYEMAQEEIAQNSGFEMEENDNRDAMLLQEDLVDLVPMVEEANAISMELDKKVSFEVVVMTAKARGLCDGKSEPYVLMKNLDTGLEWLWPKNKFINRKYLMQEMYSNYEEGEDWTLPDEKDPFTETPDVEVLIGCVEVPMESLGYVLDMREQLNITDFRGKEVGYLNVEVVPLDDKGKEITEDTDLFIDNPQDLIGNAMDFVVRITSARGLPKKYTEVYCSYKMYLDEDPKTEKISGTINPDFNYERKFHFDSVNQQFIDYLMKKSVIIQVWGKHAAEKHPVNKAAKEGKDTKAIMKAENMKKGMAKGSKGNVPTLMNVSDMATMKRRKERLEHKLQQLRELCDKREKEGHIAVALTDVRAIVGDANANTATVNAKVPVQGQQKNESAACVIL</sequence>
<dbReference type="Gene3D" id="3.40.850.10">
    <property type="entry name" value="Kinesin motor domain"/>
    <property type="match status" value="1"/>
</dbReference>
<feature type="region of interest" description="Disordered" evidence="13">
    <location>
        <begin position="391"/>
        <end position="417"/>
    </location>
</feature>
<feature type="binding site" evidence="11">
    <location>
        <begin position="106"/>
        <end position="113"/>
    </location>
    <ligand>
        <name>ATP</name>
        <dbReference type="ChEBI" id="CHEBI:30616"/>
    </ligand>
</feature>
<dbReference type="FunCoup" id="A0A6P8H8L1">
    <property type="interactions" value="3"/>
</dbReference>
<dbReference type="SUPFAM" id="SSF49879">
    <property type="entry name" value="SMAD/FHA domain"/>
    <property type="match status" value="1"/>
</dbReference>
<dbReference type="KEGG" id="aten:116289097"/>
<dbReference type="Pfam" id="PF00168">
    <property type="entry name" value="C2"/>
    <property type="match status" value="1"/>
</dbReference>
<dbReference type="InParanoid" id="A0A6P8H8L1"/>
<dbReference type="InterPro" id="IPR022140">
    <property type="entry name" value="Kinesin-like_KIF1-typ"/>
</dbReference>
<evidence type="ECO:0000256" key="12">
    <source>
        <dbReference type="SAM" id="Coils"/>
    </source>
</evidence>
<dbReference type="AlphaFoldDB" id="A0A6P8H8L1"/>
<dbReference type="FunFam" id="2.60.200.20:FF:000034">
    <property type="entry name" value="kinesin-like protein KIF28P"/>
    <property type="match status" value="1"/>
</dbReference>